<dbReference type="EMBL" id="JACQCR010000031">
    <property type="protein sequence ID" value="MBI3630962.1"/>
    <property type="molecule type" value="Genomic_DNA"/>
</dbReference>
<evidence type="ECO:0000313" key="2">
    <source>
        <dbReference type="EMBL" id="MBI3630962.1"/>
    </source>
</evidence>
<proteinExistence type="predicted"/>
<organism evidence="2 3">
    <name type="scientific">Candidatus Sungiibacteriota bacterium</name>
    <dbReference type="NCBI Taxonomy" id="2750080"/>
    <lineage>
        <taxon>Bacteria</taxon>
        <taxon>Candidatus Sungiibacteriota</taxon>
    </lineage>
</organism>
<evidence type="ECO:0000259" key="1">
    <source>
        <dbReference type="Pfam" id="PF21956"/>
    </source>
</evidence>
<protein>
    <recommendedName>
        <fullName evidence="1">DUF6922 domain-containing protein</fullName>
    </recommendedName>
</protein>
<reference evidence="2" key="1">
    <citation type="submission" date="2020-07" db="EMBL/GenBank/DDBJ databases">
        <title>Huge and variable diversity of episymbiotic CPR bacteria and DPANN archaea in groundwater ecosystems.</title>
        <authorList>
            <person name="He C.Y."/>
            <person name="Keren R."/>
            <person name="Whittaker M."/>
            <person name="Farag I.F."/>
            <person name="Doudna J."/>
            <person name="Cate J.H.D."/>
            <person name="Banfield J.F."/>
        </authorList>
    </citation>
    <scope>NUCLEOTIDE SEQUENCE</scope>
    <source>
        <strain evidence="2">NC_groundwater_973_Pr1_S-0.2um_54_13</strain>
    </source>
</reference>
<sequence length="121" mass="13960">MVGKLVVGLPAGLQESIFLCYDKNMDTSESSMLVPDFFRPILWSYDVRRLDPLRDRKTIIVQALNYGDLEHWRWLVATYGREGVTEVLHDLPATELRPRVLRLVMLVFGIDAFFHASRSAH</sequence>
<dbReference type="InterPro" id="IPR053830">
    <property type="entry name" value="DUF6922"/>
</dbReference>
<dbReference type="Pfam" id="PF21956">
    <property type="entry name" value="DUF6922"/>
    <property type="match status" value="1"/>
</dbReference>
<dbReference type="AlphaFoldDB" id="A0A932QY65"/>
<evidence type="ECO:0000313" key="3">
    <source>
        <dbReference type="Proteomes" id="UP000753196"/>
    </source>
</evidence>
<feature type="domain" description="DUF6922" evidence="1">
    <location>
        <begin position="38"/>
        <end position="88"/>
    </location>
</feature>
<dbReference type="Proteomes" id="UP000753196">
    <property type="component" value="Unassembled WGS sequence"/>
</dbReference>
<comment type="caution">
    <text evidence="2">The sequence shown here is derived from an EMBL/GenBank/DDBJ whole genome shotgun (WGS) entry which is preliminary data.</text>
</comment>
<gene>
    <name evidence="2" type="ORF">HY221_01330</name>
</gene>
<name>A0A932QY65_9BACT</name>
<accession>A0A932QY65</accession>